<dbReference type="AlphaFoldDB" id="B6U3J0"/>
<name>B6U3J0_MAIZE</name>
<dbReference type="ExpressionAtlas" id="B6U3J0">
    <property type="expression patterns" value="baseline"/>
</dbReference>
<organism evidence="1">
    <name type="scientific">Zea mays</name>
    <name type="common">Maize</name>
    <dbReference type="NCBI Taxonomy" id="4577"/>
    <lineage>
        <taxon>Eukaryota</taxon>
        <taxon>Viridiplantae</taxon>
        <taxon>Streptophyta</taxon>
        <taxon>Embryophyta</taxon>
        <taxon>Tracheophyta</taxon>
        <taxon>Spermatophyta</taxon>
        <taxon>Magnoliopsida</taxon>
        <taxon>Liliopsida</taxon>
        <taxon>Poales</taxon>
        <taxon>Poaceae</taxon>
        <taxon>PACMAD clade</taxon>
        <taxon>Panicoideae</taxon>
        <taxon>Andropogonodae</taxon>
        <taxon>Andropogoneae</taxon>
        <taxon>Tripsacinae</taxon>
        <taxon>Zea</taxon>
    </lineage>
</organism>
<sequence>MSLLPSTTVTHRCMHTKDVITTSTINDYNSEELVFYSTREYHTNQNGSLLPPNRMYSLLCLALRDSIALRASYALK</sequence>
<proteinExistence type="evidence at transcript level"/>
<protein>
    <submittedName>
        <fullName evidence="1">Uncharacterized protein</fullName>
    </submittedName>
</protein>
<reference evidence="1" key="1">
    <citation type="journal article" date="2009" name="Plant Mol. Biol.">
        <title>Insights into corn genes derived from large-scale cDNA sequencing.</title>
        <authorList>
            <person name="Alexandrov N.N."/>
            <person name="Brover V.V."/>
            <person name="Freidin S."/>
            <person name="Troukhan M.E."/>
            <person name="Tatarinova T.V."/>
            <person name="Zhang H."/>
            <person name="Swaller T.J."/>
            <person name="Lu Y.P."/>
            <person name="Bouck J."/>
            <person name="Flavell R.B."/>
            <person name="Feldmann K.A."/>
        </authorList>
    </citation>
    <scope>NUCLEOTIDE SEQUENCE</scope>
</reference>
<dbReference type="EMBL" id="EU971805">
    <property type="protein sequence ID" value="ACG43923.1"/>
    <property type="molecule type" value="mRNA"/>
</dbReference>
<evidence type="ECO:0000313" key="1">
    <source>
        <dbReference type="EMBL" id="ACG43923.1"/>
    </source>
</evidence>
<accession>B6U3J0</accession>